<evidence type="ECO:0000313" key="2">
    <source>
        <dbReference type="EMBL" id="DBA05446.1"/>
    </source>
</evidence>
<feature type="region of interest" description="Disordered" evidence="1">
    <location>
        <begin position="262"/>
        <end position="284"/>
    </location>
</feature>
<protein>
    <recommendedName>
        <fullName evidence="4">EF-hand domain-containing protein</fullName>
    </recommendedName>
</protein>
<sequence>MSCCSGAHDHDHASHAHDDELDYNDVDLENDPTLAACCIKDQQEYRRAMELKRVLTEHDPTTQNVRARQQVVLPPPPSNTSTAAQQHASQQAMAQIDHDADEDSDDDFDDDDFEDDEFLVEMRRKMQLQMEEACRNAADGYGVVTMTDFARFMAELRAEPAVPRVLLVMASGVASELAQGLQKDMLHVAQRFVGTKFCAIAAQSSNEGHRLGSAVSIAVFRGGERVDSTAVRATTAVESGSEWEGRIVPWLTMCRVLETTRQDSSKAASDAKPKKRDHADDVEPEFDCGVENCRIRYSFAHEHVGPSDQAKQDMSSWRR</sequence>
<feature type="region of interest" description="Disordered" evidence="1">
    <location>
        <begin position="56"/>
        <end position="112"/>
    </location>
</feature>
<feature type="compositionally biased region" description="Low complexity" evidence="1">
    <location>
        <begin position="83"/>
        <end position="95"/>
    </location>
</feature>
<comment type="caution">
    <text evidence="2">The sequence shown here is derived from an EMBL/GenBank/DDBJ whole genome shotgun (WGS) entry which is preliminary data.</text>
</comment>
<dbReference type="AlphaFoldDB" id="A0AAV2ZI15"/>
<evidence type="ECO:0008006" key="4">
    <source>
        <dbReference type="Google" id="ProtNLM"/>
    </source>
</evidence>
<evidence type="ECO:0000256" key="1">
    <source>
        <dbReference type="SAM" id="MobiDB-lite"/>
    </source>
</evidence>
<feature type="compositionally biased region" description="Basic and acidic residues" evidence="1">
    <location>
        <begin position="262"/>
        <end position="281"/>
    </location>
</feature>
<keyword evidence="3" id="KW-1185">Reference proteome</keyword>
<organism evidence="2 3">
    <name type="scientific">Lagenidium giganteum</name>
    <dbReference type="NCBI Taxonomy" id="4803"/>
    <lineage>
        <taxon>Eukaryota</taxon>
        <taxon>Sar</taxon>
        <taxon>Stramenopiles</taxon>
        <taxon>Oomycota</taxon>
        <taxon>Peronosporomycetes</taxon>
        <taxon>Pythiales</taxon>
        <taxon>Pythiaceae</taxon>
    </lineage>
</organism>
<accession>A0AAV2ZI15</accession>
<reference evidence="2" key="2">
    <citation type="journal article" date="2023" name="Microbiol Resour">
        <title>Decontamination and Annotation of the Draft Genome Sequence of the Oomycete Lagenidium giganteum ARSEF 373.</title>
        <authorList>
            <person name="Morgan W.R."/>
            <person name="Tartar A."/>
        </authorList>
    </citation>
    <scope>NUCLEOTIDE SEQUENCE</scope>
    <source>
        <strain evidence="2">ARSEF 373</strain>
    </source>
</reference>
<dbReference type="Proteomes" id="UP001146120">
    <property type="component" value="Unassembled WGS sequence"/>
</dbReference>
<name>A0AAV2ZI15_9STRA</name>
<reference evidence="2" key="1">
    <citation type="submission" date="2022-11" db="EMBL/GenBank/DDBJ databases">
        <authorList>
            <person name="Morgan W.R."/>
            <person name="Tartar A."/>
        </authorList>
    </citation>
    <scope>NUCLEOTIDE SEQUENCE</scope>
    <source>
        <strain evidence="2">ARSEF 373</strain>
    </source>
</reference>
<feature type="compositionally biased region" description="Acidic residues" evidence="1">
    <location>
        <begin position="99"/>
        <end position="112"/>
    </location>
</feature>
<evidence type="ECO:0000313" key="3">
    <source>
        <dbReference type="Proteomes" id="UP001146120"/>
    </source>
</evidence>
<gene>
    <name evidence="2" type="ORF">N0F65_007608</name>
</gene>
<dbReference type="EMBL" id="DAKRPA010000001">
    <property type="protein sequence ID" value="DBA05446.1"/>
    <property type="molecule type" value="Genomic_DNA"/>
</dbReference>
<proteinExistence type="predicted"/>